<evidence type="ECO:0000256" key="4">
    <source>
        <dbReference type="ARBA" id="ARBA00014531"/>
    </source>
</evidence>
<evidence type="ECO:0000256" key="10">
    <source>
        <dbReference type="ARBA" id="ARBA00022723"/>
    </source>
</evidence>
<dbReference type="Gene3D" id="3.40.1310.20">
    <property type="match status" value="1"/>
</dbReference>
<evidence type="ECO:0000259" key="19">
    <source>
        <dbReference type="PROSITE" id="PS52020"/>
    </source>
</evidence>
<dbReference type="InterPro" id="IPR022692">
    <property type="entry name" value="Gemini_AL1_REP_central"/>
</dbReference>
<evidence type="ECO:0000256" key="6">
    <source>
        <dbReference type="ARBA" id="ARBA00022679"/>
    </source>
</evidence>
<feature type="domain" description="CRESS-DNA virus Rep endonuclease" evidence="19">
    <location>
        <begin position="14"/>
        <end position="124"/>
    </location>
</feature>
<evidence type="ECO:0000313" key="20">
    <source>
        <dbReference type="EMBL" id="WZK92901.1"/>
    </source>
</evidence>
<dbReference type="EMBL" id="PP410086">
    <property type="protein sequence ID" value="WZK92901.1"/>
    <property type="molecule type" value="Genomic_DNA"/>
</dbReference>
<dbReference type="PRINTS" id="PR00228">
    <property type="entry name" value="GEMCOATCLVL1"/>
</dbReference>
<comment type="cofactor">
    <cofactor evidence="17">
        <name>Mg(2+)</name>
        <dbReference type="ChEBI" id="CHEBI:18420"/>
    </cofactor>
    <cofactor evidence="17">
        <name>Mn(2+)</name>
        <dbReference type="ChEBI" id="CHEBI:29035"/>
    </cofactor>
    <text evidence="17">Divalent metal cations, possibly Mg(2+) or Mn(2+).</text>
</comment>
<evidence type="ECO:0000256" key="8">
    <source>
        <dbReference type="ARBA" id="ARBA00022705"/>
    </source>
</evidence>
<evidence type="ECO:0000256" key="11">
    <source>
        <dbReference type="ARBA" id="ARBA00022741"/>
    </source>
</evidence>
<dbReference type="InterPro" id="IPR027417">
    <property type="entry name" value="P-loop_NTPase"/>
</dbReference>
<dbReference type="InterPro" id="IPR001301">
    <property type="entry name" value="Gemini_AL1_CLV"/>
</dbReference>
<keyword evidence="7" id="KW-0548">Nucleotidyltransferase</keyword>
<dbReference type="GO" id="GO:0003677">
    <property type="term" value="F:DNA binding"/>
    <property type="evidence" value="ECO:0007669"/>
    <property type="project" value="UniProtKB-KW"/>
</dbReference>
<dbReference type="GO" id="GO:0016888">
    <property type="term" value="F:DNA endonuclease activity, producing 5'-phosphomonoesters"/>
    <property type="evidence" value="ECO:0007669"/>
    <property type="project" value="InterPro"/>
</dbReference>
<comment type="subunit">
    <text evidence="3">Homooligomer. Rep binds to repeated DNA motifs (iterons). Forms the O-complex, which is a Rep-DNA complex involved in the initiation of RCR. Part of the C- and V-complexes which are RepA-Rep-DNA complexes involved in the c-sense and v-sense transcription.</text>
</comment>
<organism evidence="20">
    <name type="scientific">Myotis daubentonii feces associated gemykrogvirus</name>
    <dbReference type="NCBI Taxonomy" id="3139984"/>
    <lineage>
        <taxon>Viruses</taxon>
        <taxon>Monodnaviria</taxon>
        <taxon>Shotokuvirae</taxon>
        <taxon>Cressdnaviricota</taxon>
        <taxon>Repensiviricetes</taxon>
        <taxon>Geplafuvirales</taxon>
        <taxon>Genomoviridae</taxon>
        <taxon>Gemykolovirus</taxon>
    </lineage>
</organism>
<accession>A0AAU6S597</accession>
<keyword evidence="13" id="KW-0378">Hydrolase</keyword>
<dbReference type="GO" id="GO:0006260">
    <property type="term" value="P:DNA replication"/>
    <property type="evidence" value="ECO:0007669"/>
    <property type="project" value="UniProtKB-KW"/>
</dbReference>
<feature type="binding site" evidence="17">
    <location>
        <position position="69"/>
    </location>
    <ligand>
        <name>a divalent metal cation</name>
        <dbReference type="ChEBI" id="CHEBI:60240"/>
    </ligand>
</feature>
<evidence type="ECO:0000256" key="14">
    <source>
        <dbReference type="ARBA" id="ARBA00023124"/>
    </source>
</evidence>
<dbReference type="SUPFAM" id="SSF55464">
    <property type="entry name" value="Origin of replication-binding domain, RBD-like"/>
    <property type="match status" value="1"/>
</dbReference>
<keyword evidence="5" id="KW-1048">Host nucleus</keyword>
<keyword evidence="12" id="KW-0255">Endonuclease</keyword>
<dbReference type="GO" id="GO:0005198">
    <property type="term" value="F:structural molecule activity"/>
    <property type="evidence" value="ECO:0007669"/>
    <property type="project" value="InterPro"/>
</dbReference>
<sequence length="339" mass="39282">MCTPPSDDIMPRFQARAKAFIVTFPQVSEDVQQRFDHEGASLLLNITQDLKDPACFRLGRERHQDGGVHYHMYIGFDEVVHINRPNLFDYFGAHGNIKSVRRTPRTVYDYCGKDGDVQYERGDPPESVSRSRGENGEKWHTICDAPDKDTFLSLCRQLAPKDWLLSNSRILEYANTYYPEVPSPYEGPPIIAEMERYPELERWLEQARIGDDRPERVKSLILYGPSRTGKTLFARSLGEHAYFNLQFNMDGFSDGVKYAVFDDIQGGFEFWHSYKGWLGAQKEFVITDKYRKKRTIKWGKPTIMCLNENPNFLKGVDYEWLQLNCVIIEVLDPICHLSS</sequence>
<keyword evidence="10 17" id="KW-0479">Metal-binding</keyword>
<keyword evidence="11" id="KW-0547">Nucleotide-binding</keyword>
<keyword evidence="8" id="KW-0235">DNA replication</keyword>
<proteinExistence type="inferred from homology"/>
<dbReference type="Pfam" id="PF08283">
    <property type="entry name" value="Gemini_AL1_M"/>
    <property type="match status" value="1"/>
</dbReference>
<reference evidence="20" key="2">
    <citation type="submission" date="2024-02" db="EMBL/GenBank/DDBJ databases">
        <authorList>
            <person name="Buigues J."/>
            <person name="Vinals A."/>
            <person name="Martinez-Recio R."/>
            <person name="S Monros J."/>
            <person name="Sanjuan R."/>
            <person name="Cuevas J.M."/>
        </authorList>
    </citation>
    <scope>NUCLEOTIDE SEQUENCE</scope>
    <source>
        <strain evidence="20">MAVG27</strain>
    </source>
</reference>
<feature type="region of interest" description="Disordered" evidence="18">
    <location>
        <begin position="118"/>
        <end position="138"/>
    </location>
</feature>
<dbReference type="GO" id="GO:0016779">
    <property type="term" value="F:nucleotidyltransferase activity"/>
    <property type="evidence" value="ECO:0007669"/>
    <property type="project" value="UniProtKB-KW"/>
</dbReference>
<feature type="binding site" evidence="17">
    <location>
        <position position="71"/>
    </location>
    <ligand>
        <name>a divalent metal cation</name>
        <dbReference type="ChEBI" id="CHEBI:60240"/>
    </ligand>
</feature>
<keyword evidence="15" id="KW-0238">DNA-binding</keyword>
<evidence type="ECO:0000256" key="9">
    <source>
        <dbReference type="ARBA" id="ARBA00022722"/>
    </source>
</evidence>
<keyword evidence="14" id="KW-0190">Covalent protein-DNA linkage</keyword>
<dbReference type="GO" id="GO:0000166">
    <property type="term" value="F:nucleotide binding"/>
    <property type="evidence" value="ECO:0007669"/>
    <property type="project" value="UniProtKB-KW"/>
</dbReference>
<dbReference type="GO" id="GO:0042025">
    <property type="term" value="C:host cell nucleus"/>
    <property type="evidence" value="ECO:0007669"/>
    <property type="project" value="UniProtKB-SubCell"/>
</dbReference>
<dbReference type="Gene3D" id="3.40.50.300">
    <property type="entry name" value="P-loop containing nucleotide triphosphate hydrolases"/>
    <property type="match status" value="1"/>
</dbReference>
<protein>
    <recommendedName>
        <fullName evidence="4">Replication-associated protein</fullName>
    </recommendedName>
</protein>
<dbReference type="Pfam" id="PF00799">
    <property type="entry name" value="Gemini_AL1"/>
    <property type="match status" value="1"/>
</dbReference>
<evidence type="ECO:0000256" key="12">
    <source>
        <dbReference type="ARBA" id="ARBA00022759"/>
    </source>
</evidence>
<feature type="binding site" evidence="17">
    <location>
        <position position="61"/>
    </location>
    <ligand>
        <name>a divalent metal cation</name>
        <dbReference type="ChEBI" id="CHEBI:60240"/>
    </ligand>
</feature>
<keyword evidence="9" id="KW-0540">Nuclease</keyword>
<name>A0AAU6S597_9VIRU</name>
<feature type="active site" description="For DNA cleavage activity" evidence="16">
    <location>
        <position position="110"/>
    </location>
</feature>
<evidence type="ECO:0000256" key="2">
    <source>
        <dbReference type="ARBA" id="ARBA00006240"/>
    </source>
</evidence>
<evidence type="ECO:0000256" key="13">
    <source>
        <dbReference type="ARBA" id="ARBA00022801"/>
    </source>
</evidence>
<evidence type="ECO:0000256" key="17">
    <source>
        <dbReference type="PIRSR" id="PIRSR601191-2"/>
    </source>
</evidence>
<evidence type="ECO:0000256" key="1">
    <source>
        <dbReference type="ARBA" id="ARBA00004147"/>
    </source>
</evidence>
<dbReference type="GO" id="GO:0046872">
    <property type="term" value="F:metal ion binding"/>
    <property type="evidence" value="ECO:0007669"/>
    <property type="project" value="UniProtKB-KW"/>
</dbReference>
<dbReference type="PROSITE" id="PS52020">
    <property type="entry name" value="CRESS_DNA_REP"/>
    <property type="match status" value="1"/>
</dbReference>
<keyword evidence="6" id="KW-0808">Transferase</keyword>
<evidence type="ECO:0000256" key="7">
    <source>
        <dbReference type="ARBA" id="ARBA00022695"/>
    </source>
</evidence>
<dbReference type="PRINTS" id="PR00227">
    <property type="entry name" value="GEMCOATAL1"/>
</dbReference>
<evidence type="ECO:0000256" key="15">
    <source>
        <dbReference type="ARBA" id="ARBA00023125"/>
    </source>
</evidence>
<dbReference type="InterPro" id="IPR001191">
    <property type="entry name" value="Gemini_AL1_REP"/>
</dbReference>
<reference evidence="20" key="1">
    <citation type="journal article" date="2024" name="Microbiol. Spectr.">
        <title>Full-genome sequencing of dozens of new DNA viruses found in Spanish bat feces.</title>
        <authorList>
            <person name="Buigues J."/>
            <person name="Vinals A."/>
            <person name="Martinez-Recio R."/>
            <person name="Monros J.S."/>
            <person name="Sanjuan R."/>
            <person name="Cuevas J.M."/>
        </authorList>
    </citation>
    <scope>NUCLEOTIDE SEQUENCE</scope>
    <source>
        <strain evidence="20">MAVG27</strain>
    </source>
</reference>
<feature type="binding site" evidence="17">
    <location>
        <position position="114"/>
    </location>
    <ligand>
        <name>a divalent metal cation</name>
        <dbReference type="ChEBI" id="CHEBI:60240"/>
    </ligand>
</feature>
<comment type="similarity">
    <text evidence="2">Belongs to the geminiviridae Rep protein family.</text>
</comment>
<dbReference type="InterPro" id="IPR049912">
    <property type="entry name" value="CRESS_DNA_REP"/>
</dbReference>
<comment type="subcellular location">
    <subcellularLocation>
        <location evidence="1">Host nucleus</location>
    </subcellularLocation>
</comment>
<evidence type="ECO:0000256" key="5">
    <source>
        <dbReference type="ARBA" id="ARBA00022562"/>
    </source>
</evidence>
<evidence type="ECO:0000256" key="3">
    <source>
        <dbReference type="ARBA" id="ARBA00011488"/>
    </source>
</evidence>
<evidence type="ECO:0000256" key="16">
    <source>
        <dbReference type="PIRSR" id="PIRSR601191-1"/>
    </source>
</evidence>
<dbReference type="SUPFAM" id="SSF52540">
    <property type="entry name" value="P-loop containing nucleoside triphosphate hydrolases"/>
    <property type="match status" value="1"/>
</dbReference>
<evidence type="ECO:0000256" key="18">
    <source>
        <dbReference type="SAM" id="MobiDB-lite"/>
    </source>
</evidence>